<comment type="caution">
    <text evidence="1">The sequence shown here is derived from an EMBL/GenBank/DDBJ whole genome shotgun (WGS) entry which is preliminary data.</text>
</comment>
<organism evidence="1 2">
    <name type="scientific">Rhodocollybia butyracea</name>
    <dbReference type="NCBI Taxonomy" id="206335"/>
    <lineage>
        <taxon>Eukaryota</taxon>
        <taxon>Fungi</taxon>
        <taxon>Dikarya</taxon>
        <taxon>Basidiomycota</taxon>
        <taxon>Agaricomycotina</taxon>
        <taxon>Agaricomycetes</taxon>
        <taxon>Agaricomycetidae</taxon>
        <taxon>Agaricales</taxon>
        <taxon>Marasmiineae</taxon>
        <taxon>Omphalotaceae</taxon>
        <taxon>Rhodocollybia</taxon>
    </lineage>
</organism>
<evidence type="ECO:0000313" key="1">
    <source>
        <dbReference type="EMBL" id="KAF9060134.1"/>
    </source>
</evidence>
<name>A0A9P5P767_9AGAR</name>
<accession>A0A9P5P767</accession>
<protein>
    <submittedName>
        <fullName evidence="1">Uncharacterized protein</fullName>
    </submittedName>
</protein>
<gene>
    <name evidence="1" type="ORF">BDP27DRAFT_1452877</name>
</gene>
<keyword evidence="2" id="KW-1185">Reference proteome</keyword>
<evidence type="ECO:0000313" key="2">
    <source>
        <dbReference type="Proteomes" id="UP000772434"/>
    </source>
</evidence>
<dbReference type="EMBL" id="JADNRY010000258">
    <property type="protein sequence ID" value="KAF9060134.1"/>
    <property type="molecule type" value="Genomic_DNA"/>
</dbReference>
<dbReference type="AlphaFoldDB" id="A0A9P5P767"/>
<sequence length="102" mass="11071">MALKPIVIIILHDPSQAVSARPSPSLIVSFKNSLEMIDKIIWHLPVVTSYRGVEDTYASADSPPIKTTTSDPPDVSPHLLSCASQGELPEQCVNQYGLRPCS</sequence>
<proteinExistence type="predicted"/>
<dbReference type="OrthoDB" id="4349954at2759"/>
<dbReference type="Proteomes" id="UP000772434">
    <property type="component" value="Unassembled WGS sequence"/>
</dbReference>
<reference evidence="1" key="1">
    <citation type="submission" date="2020-11" db="EMBL/GenBank/DDBJ databases">
        <authorList>
            <consortium name="DOE Joint Genome Institute"/>
            <person name="Ahrendt S."/>
            <person name="Riley R."/>
            <person name="Andreopoulos W."/>
            <person name="Labutti K."/>
            <person name="Pangilinan J."/>
            <person name="Ruiz-Duenas F.J."/>
            <person name="Barrasa J.M."/>
            <person name="Sanchez-Garcia M."/>
            <person name="Camarero S."/>
            <person name="Miyauchi S."/>
            <person name="Serrano A."/>
            <person name="Linde D."/>
            <person name="Babiker R."/>
            <person name="Drula E."/>
            <person name="Ayuso-Fernandez I."/>
            <person name="Pacheco R."/>
            <person name="Padilla G."/>
            <person name="Ferreira P."/>
            <person name="Barriuso J."/>
            <person name="Kellner H."/>
            <person name="Castanera R."/>
            <person name="Alfaro M."/>
            <person name="Ramirez L."/>
            <person name="Pisabarro A.G."/>
            <person name="Kuo A."/>
            <person name="Tritt A."/>
            <person name="Lipzen A."/>
            <person name="He G."/>
            <person name="Yan M."/>
            <person name="Ng V."/>
            <person name="Cullen D."/>
            <person name="Martin F."/>
            <person name="Rosso M.-N."/>
            <person name="Henrissat B."/>
            <person name="Hibbett D."/>
            <person name="Martinez A.T."/>
            <person name="Grigoriev I.V."/>
        </authorList>
    </citation>
    <scope>NUCLEOTIDE SEQUENCE</scope>
    <source>
        <strain evidence="1">AH 40177</strain>
    </source>
</reference>